<gene>
    <name evidence="2" type="ORF">NPA36_09245</name>
</gene>
<dbReference type="RefSeq" id="WP_256945838.1">
    <property type="nucleotide sequence ID" value="NZ_JANHNZ010000012.1"/>
</dbReference>
<dbReference type="Proteomes" id="UP001059480">
    <property type="component" value="Unassembled WGS sequence"/>
</dbReference>
<evidence type="ECO:0000256" key="1">
    <source>
        <dbReference type="SAM" id="Phobius"/>
    </source>
</evidence>
<evidence type="ECO:0008006" key="4">
    <source>
        <dbReference type="Google" id="ProtNLM"/>
    </source>
</evidence>
<comment type="caution">
    <text evidence="2">The sequence shown here is derived from an EMBL/GenBank/DDBJ whole genome shotgun (WGS) entry which is preliminary data.</text>
</comment>
<feature type="transmembrane region" description="Helical" evidence="1">
    <location>
        <begin position="85"/>
        <end position="104"/>
    </location>
</feature>
<proteinExistence type="predicted"/>
<reference evidence="2" key="3">
    <citation type="journal article" date="2023" name="Microbiol. Resour. Announc.">
        <title>Draft Genome Sequence of Granulicatella sp. Strain S8, Isolated from a Marine Fish, Seriola quinqueradiata.</title>
        <authorList>
            <person name="Lee M."/>
            <person name="Farooq A."/>
            <person name="Jeong J.B."/>
            <person name="Jung M.Y."/>
        </authorList>
    </citation>
    <scope>NUCLEOTIDE SEQUENCE</scope>
    <source>
        <strain evidence="2">S8</strain>
    </source>
</reference>
<dbReference type="EMBL" id="JANHNZ010000012">
    <property type="protein sequence ID" value="MCQ9210730.1"/>
    <property type="molecule type" value="Genomic_DNA"/>
</dbReference>
<reference evidence="2" key="2">
    <citation type="journal article" date="2023" name="Curr. Microbiol.">
        <title>Granulicatella seriolae sp. nov., a Novel Facultative Anaerobe Isolated from Yellowtail Marine Fish.</title>
        <authorList>
            <person name="Lee M."/>
            <person name="Choi Y.J."/>
            <person name="Farooq A."/>
            <person name="Jeong J.B."/>
            <person name="Jung M.Y."/>
        </authorList>
    </citation>
    <scope>NUCLEOTIDE SEQUENCE</scope>
    <source>
        <strain evidence="2">S8</strain>
    </source>
</reference>
<evidence type="ECO:0000313" key="2">
    <source>
        <dbReference type="EMBL" id="MCQ9210730.1"/>
    </source>
</evidence>
<name>A0ABT1WQN6_9LACT</name>
<keyword evidence="1" id="KW-1133">Transmembrane helix</keyword>
<keyword evidence="3" id="KW-1185">Reference proteome</keyword>
<reference evidence="2" key="1">
    <citation type="submission" date="2022-07" db="EMBL/GenBank/DDBJ databases">
        <authorList>
            <person name="Jung M.-Y."/>
            <person name="Lee M."/>
        </authorList>
    </citation>
    <scope>NUCLEOTIDE SEQUENCE</scope>
    <source>
        <strain evidence="2">S8</strain>
    </source>
</reference>
<protein>
    <recommendedName>
        <fullName evidence="4">DUF1648 domain-containing protein</fullName>
    </recommendedName>
</protein>
<organism evidence="2 3">
    <name type="scientific">Granulicatella seriolae</name>
    <dbReference type="NCBI Taxonomy" id="2967226"/>
    <lineage>
        <taxon>Bacteria</taxon>
        <taxon>Bacillati</taxon>
        <taxon>Bacillota</taxon>
        <taxon>Bacilli</taxon>
        <taxon>Lactobacillales</taxon>
        <taxon>Carnobacteriaceae</taxon>
        <taxon>Granulicatella</taxon>
    </lineage>
</organism>
<feature type="transmembrane region" description="Helical" evidence="1">
    <location>
        <begin position="21"/>
        <end position="40"/>
    </location>
</feature>
<keyword evidence="1" id="KW-0812">Transmembrane</keyword>
<accession>A0ABT1WQN6</accession>
<evidence type="ECO:0000313" key="3">
    <source>
        <dbReference type="Proteomes" id="UP001059480"/>
    </source>
</evidence>
<feature type="transmembrane region" description="Helical" evidence="1">
    <location>
        <begin position="60"/>
        <end position="78"/>
    </location>
</feature>
<sequence length="107" mass="12540">MLRDYLNMKLDLNDKATKKYFYINLLIIAIMYLVAVVFLGKLPVQIPIMHDGPKQIYIDSKLGVFLIPTVALVTNVLANVQKRLYFYYTILYILVLIGMSYYYYTLI</sequence>
<keyword evidence="1" id="KW-0472">Membrane</keyword>